<name>A0ABM1MRN4_NICVS</name>
<evidence type="ECO:0000259" key="4">
    <source>
        <dbReference type="PROSITE" id="PS50181"/>
    </source>
</evidence>
<keyword evidence="1" id="KW-0833">Ubl conjugation pathway</keyword>
<dbReference type="PROSITE" id="PS50005">
    <property type="entry name" value="TPR"/>
    <property type="match status" value="1"/>
</dbReference>
<dbReference type="Pfam" id="PF19270">
    <property type="entry name" value="FBO_C"/>
    <property type="match status" value="1"/>
</dbReference>
<evidence type="ECO:0000256" key="1">
    <source>
        <dbReference type="ARBA" id="ARBA00022786"/>
    </source>
</evidence>
<dbReference type="GeneID" id="108563123"/>
<dbReference type="Pfam" id="PF12937">
    <property type="entry name" value="F-box-like"/>
    <property type="match status" value="1"/>
</dbReference>
<evidence type="ECO:0000313" key="6">
    <source>
        <dbReference type="RefSeq" id="XP_017777234.1"/>
    </source>
</evidence>
<feature type="compositionally biased region" description="Polar residues" evidence="3">
    <location>
        <begin position="1"/>
        <end position="16"/>
    </location>
</feature>
<dbReference type="InterPro" id="IPR001810">
    <property type="entry name" value="F-box_dom"/>
</dbReference>
<keyword evidence="5" id="KW-1185">Reference proteome</keyword>
<dbReference type="PANTHER" id="PTHR12874:SF29">
    <property type="entry name" value="F-BOX ONLY PROTEIN 9"/>
    <property type="match status" value="1"/>
</dbReference>
<dbReference type="PANTHER" id="PTHR12874">
    <property type="entry name" value="F-BOX ONLY PROTEIN 48-RELATED"/>
    <property type="match status" value="1"/>
</dbReference>
<organism evidence="5 6">
    <name type="scientific">Nicrophorus vespilloides</name>
    <name type="common">Boreal carrion beetle</name>
    <dbReference type="NCBI Taxonomy" id="110193"/>
    <lineage>
        <taxon>Eukaryota</taxon>
        <taxon>Metazoa</taxon>
        <taxon>Ecdysozoa</taxon>
        <taxon>Arthropoda</taxon>
        <taxon>Hexapoda</taxon>
        <taxon>Insecta</taxon>
        <taxon>Pterygota</taxon>
        <taxon>Neoptera</taxon>
        <taxon>Endopterygota</taxon>
        <taxon>Coleoptera</taxon>
        <taxon>Polyphaga</taxon>
        <taxon>Staphyliniformia</taxon>
        <taxon>Silphidae</taxon>
        <taxon>Nicrophorinae</taxon>
        <taxon>Nicrophorus</taxon>
    </lineage>
</organism>
<accession>A0ABM1MRN4</accession>
<dbReference type="InterPro" id="IPR045464">
    <property type="entry name" value="Hrt3/FBXO9_C"/>
</dbReference>
<dbReference type="InterPro" id="IPR019734">
    <property type="entry name" value="TPR_rpt"/>
</dbReference>
<protein>
    <submittedName>
        <fullName evidence="6">F-box only protein 9 isoform X1</fullName>
    </submittedName>
</protein>
<dbReference type="Proteomes" id="UP000695000">
    <property type="component" value="Unplaced"/>
</dbReference>
<dbReference type="SUPFAM" id="SSF81383">
    <property type="entry name" value="F-box domain"/>
    <property type="match status" value="1"/>
</dbReference>
<keyword evidence="2" id="KW-0802">TPR repeat</keyword>
<feature type="repeat" description="TPR" evidence="2">
    <location>
        <begin position="76"/>
        <end position="109"/>
    </location>
</feature>
<dbReference type="CDD" id="cd22089">
    <property type="entry name" value="F-box_FBXO9"/>
    <property type="match status" value="1"/>
</dbReference>
<feature type="domain" description="F-box" evidence="4">
    <location>
        <begin position="183"/>
        <end position="234"/>
    </location>
</feature>
<dbReference type="Gene3D" id="1.20.1280.50">
    <property type="match status" value="1"/>
</dbReference>
<dbReference type="RefSeq" id="XP_017777234.1">
    <property type="nucleotide sequence ID" value="XM_017921745.1"/>
</dbReference>
<evidence type="ECO:0000256" key="3">
    <source>
        <dbReference type="SAM" id="MobiDB-lite"/>
    </source>
</evidence>
<feature type="region of interest" description="Disordered" evidence="3">
    <location>
        <begin position="1"/>
        <end position="38"/>
    </location>
</feature>
<evidence type="ECO:0000313" key="5">
    <source>
        <dbReference type="Proteomes" id="UP000695000"/>
    </source>
</evidence>
<evidence type="ECO:0000256" key="2">
    <source>
        <dbReference type="PROSITE-ProRule" id="PRU00339"/>
    </source>
</evidence>
<proteinExistence type="predicted"/>
<gene>
    <name evidence="6" type="primary">LOC108563123</name>
</gene>
<sequence>MSNIPGSSARQNSGDNISDDEEQDEPSPNNTSDVENALASFREKWQKELRIGCQDEARFESAKQCKEEDVTEEQQARIAYMQGAELERSGQLYEAIQCYKRAVQLVPDIEFRIDDINIPSIRPNEEEVAEDIKFDEIQEIQTDDENDNEVEERQIPDGALINWIQRKVFKSQVLCSPNYEQRSTHICSLPMEILLYILKWVVSADLDMRSLEMVSMVSRGFYLCARDEEIWKLACSRAWGINCGNPMNIYSSWREMYVKRARLHFNGCYISKTTYLRHGENSFQDQFYRPWHLVAYYRYLRFFPDGLVLMLTTPDEPAQCVTHLKTRISKLPTILKGHYRLKDDKVTIVVQHQEVTVQSSFKRGRNRRNDVMFEGGDKTFHLELQIQSYNTKKHIQLIWTHYAIITKNRNGTESKSSFELVNNRFPPLWFSRVKSYTQESYSPLQ</sequence>
<reference evidence="6" key="1">
    <citation type="submission" date="2025-08" db="UniProtKB">
        <authorList>
            <consortium name="RefSeq"/>
        </authorList>
    </citation>
    <scope>IDENTIFICATION</scope>
    <source>
        <tissue evidence="6">Whole Larva</tissue>
    </source>
</reference>
<dbReference type="PROSITE" id="PS50181">
    <property type="entry name" value="FBOX"/>
    <property type="match status" value="1"/>
</dbReference>
<dbReference type="InterPro" id="IPR036047">
    <property type="entry name" value="F-box-like_dom_sf"/>
</dbReference>